<evidence type="ECO:0000313" key="10">
    <source>
        <dbReference type="EMBL" id="MSN95705.1"/>
    </source>
</evidence>
<comment type="function">
    <text evidence="8">Catalyzes the complex heterocyclic radical-mediated conversion of 6-carboxy-5,6,7,8-tetrahydropterin (CPH4) to 7-carboxy-7-deazaguanine (CDG), a step common to the biosynthetic pathways of all 7-deazapurine-containing compounds.</text>
</comment>
<dbReference type="Pfam" id="PF13353">
    <property type="entry name" value="Fer4_12"/>
    <property type="match status" value="1"/>
</dbReference>
<evidence type="ECO:0000256" key="8">
    <source>
        <dbReference type="HAMAP-Rule" id="MF_00917"/>
    </source>
</evidence>
<comment type="cofactor">
    <cofactor evidence="8">
        <name>Mg(2+)</name>
        <dbReference type="ChEBI" id="CHEBI:18420"/>
    </cofactor>
</comment>
<dbReference type="EMBL" id="VWSJ01000001">
    <property type="protein sequence ID" value="MSN95705.1"/>
    <property type="molecule type" value="Genomic_DNA"/>
</dbReference>
<keyword evidence="2 8" id="KW-0949">S-adenosyl-L-methionine</keyword>
<comment type="cofactor">
    <cofactor evidence="8">
        <name>S-adenosyl-L-methionine</name>
        <dbReference type="ChEBI" id="CHEBI:59789"/>
    </cofactor>
    <text evidence="8">Binds 1 S-adenosyl-L-methionine per subunit.</text>
</comment>
<feature type="binding site" evidence="8">
    <location>
        <position position="94"/>
    </location>
    <ligand>
        <name>S-adenosyl-L-methionine</name>
        <dbReference type="ChEBI" id="CHEBI:59789"/>
    </ligand>
</feature>
<keyword evidence="6 8" id="KW-0411">Iron-sulfur</keyword>
<keyword evidence="1 8" id="KW-0004">4Fe-4S</keyword>
<reference evidence="10 11" key="2">
    <citation type="submission" date="2020-03" db="EMBL/GenBank/DDBJ databases">
        <title>Campylobacter portucalensis sp. nov., a new species of Campylobacter isolated from the reproductive tract of bulls.</title>
        <authorList>
            <person name="Silva M.F."/>
            <person name="Pereira G."/>
            <person name="Carneiro C."/>
            <person name="Hemphill A."/>
            <person name="Mateus L."/>
            <person name="Lopes-Da-Costa L."/>
            <person name="Silva E."/>
        </authorList>
    </citation>
    <scope>NUCLEOTIDE SEQUENCE [LARGE SCALE GENOMIC DNA]</scope>
    <source>
        <strain evidence="10 11">FMV-PI01</strain>
    </source>
</reference>
<keyword evidence="4 8" id="KW-0460">Magnesium</keyword>
<dbReference type="HAMAP" id="MF_00917">
    <property type="entry name" value="QueE"/>
    <property type="match status" value="1"/>
</dbReference>
<evidence type="ECO:0000256" key="5">
    <source>
        <dbReference type="ARBA" id="ARBA00023004"/>
    </source>
</evidence>
<evidence type="ECO:0000256" key="1">
    <source>
        <dbReference type="ARBA" id="ARBA00022485"/>
    </source>
</evidence>
<evidence type="ECO:0000256" key="3">
    <source>
        <dbReference type="ARBA" id="ARBA00022723"/>
    </source>
</evidence>
<comment type="catalytic activity">
    <reaction evidence="8">
        <text>6-carboxy-5,6,7,8-tetrahydropterin + H(+) = 7-carboxy-7-carbaguanine + NH4(+)</text>
        <dbReference type="Rhea" id="RHEA:27974"/>
        <dbReference type="ChEBI" id="CHEBI:15378"/>
        <dbReference type="ChEBI" id="CHEBI:28938"/>
        <dbReference type="ChEBI" id="CHEBI:61032"/>
        <dbReference type="ChEBI" id="CHEBI:61036"/>
        <dbReference type="EC" id="4.3.99.3"/>
    </reaction>
</comment>
<evidence type="ECO:0000256" key="7">
    <source>
        <dbReference type="ARBA" id="ARBA00023239"/>
    </source>
</evidence>
<organism evidence="10 11">
    <name type="scientific">Campylobacter portucalensis</name>
    <dbReference type="NCBI Taxonomy" id="2608384"/>
    <lineage>
        <taxon>Bacteria</taxon>
        <taxon>Pseudomonadati</taxon>
        <taxon>Campylobacterota</taxon>
        <taxon>Epsilonproteobacteria</taxon>
        <taxon>Campylobacterales</taxon>
        <taxon>Campylobacteraceae</taxon>
        <taxon>Campylobacter</taxon>
    </lineage>
</organism>
<keyword evidence="3 8" id="KW-0479">Metal-binding</keyword>
<feature type="binding site" evidence="8">
    <location>
        <begin position="10"/>
        <end position="12"/>
    </location>
    <ligand>
        <name>substrate</name>
    </ligand>
</feature>
<feature type="binding site" evidence="8">
    <location>
        <position position="92"/>
    </location>
    <ligand>
        <name>substrate</name>
    </ligand>
</feature>
<keyword evidence="7 8" id="KW-0456">Lyase</keyword>
<dbReference type="InterPro" id="IPR024924">
    <property type="entry name" value="7-CO-7-deazaguanine_synth-like"/>
</dbReference>
<dbReference type="InterPro" id="IPR013785">
    <property type="entry name" value="Aldolase_TIM"/>
</dbReference>
<dbReference type="GO" id="GO:0000287">
    <property type="term" value="F:magnesium ion binding"/>
    <property type="evidence" value="ECO:0007669"/>
    <property type="project" value="UniProtKB-UniRule"/>
</dbReference>
<dbReference type="PROSITE" id="PS51918">
    <property type="entry name" value="RADICAL_SAM"/>
    <property type="match status" value="1"/>
</dbReference>
<comment type="caution">
    <text evidence="10">The sequence shown here is derived from an EMBL/GenBank/DDBJ whole genome shotgun (WGS) entry which is preliminary data.</text>
</comment>
<name>A0A6L5WI63_9BACT</name>
<protein>
    <recommendedName>
        <fullName evidence="8">7-carboxy-7-deazaguanine synthase</fullName>
        <shortName evidence="8">CDG synthase</shortName>
        <ecNumber evidence="8">4.3.99.3</ecNumber>
    </recommendedName>
    <alternativeName>
        <fullName evidence="8">Queuosine biosynthesis protein QueE</fullName>
    </alternativeName>
</protein>
<dbReference type="InterPro" id="IPR058240">
    <property type="entry name" value="rSAM_sf"/>
</dbReference>
<feature type="binding site" evidence="8">
    <location>
        <position position="25"/>
    </location>
    <ligand>
        <name>substrate</name>
    </ligand>
</feature>
<dbReference type="Proteomes" id="UP000476338">
    <property type="component" value="Unassembled WGS sequence"/>
</dbReference>
<dbReference type="UniPathway" id="UPA00391"/>
<keyword evidence="8" id="KW-0671">Queuosine biosynthesis</keyword>
<keyword evidence="5 8" id="KW-0408">Iron</keyword>
<dbReference type="InterPro" id="IPR007197">
    <property type="entry name" value="rSAM"/>
</dbReference>
<feature type="binding site" evidence="8">
    <location>
        <position position="29"/>
    </location>
    <ligand>
        <name>[4Fe-4S] cluster</name>
        <dbReference type="ChEBI" id="CHEBI:49883"/>
        <note>4Fe-4S-S-AdoMet</note>
    </ligand>
</feature>
<comment type="subunit">
    <text evidence="8">Homodimer.</text>
</comment>
<comment type="cofactor">
    <cofactor evidence="8">
        <name>[4Fe-4S] cluster</name>
        <dbReference type="ChEBI" id="CHEBI:49883"/>
    </cofactor>
    <text evidence="8">Binds 1 [4Fe-4S] cluster. The cluster is coordinated with 3 cysteines and an exchangeable S-adenosyl-L-methionine.</text>
</comment>
<feature type="binding site" evidence="8">
    <location>
        <begin position="145"/>
        <end position="147"/>
    </location>
    <ligand>
        <name>S-adenosyl-L-methionine</name>
        <dbReference type="ChEBI" id="CHEBI:59789"/>
    </ligand>
</feature>
<dbReference type="PANTHER" id="PTHR42836">
    <property type="entry name" value="7-CARBOXY-7-DEAZAGUANINE SYNTHASE"/>
    <property type="match status" value="1"/>
</dbReference>
<keyword evidence="11" id="KW-1185">Reference proteome</keyword>
<comment type="caution">
    <text evidence="8">Lacks conserved residue(s) required for the propagation of feature annotation.</text>
</comment>
<accession>A0A6L5WI63</accession>
<feature type="binding site" evidence="8">
    <location>
        <position position="52"/>
    </location>
    <ligand>
        <name>[4Fe-4S] cluster</name>
        <dbReference type="ChEBI" id="CHEBI:49883"/>
        <note>4Fe-4S-S-AdoMet</note>
    </ligand>
</feature>
<dbReference type="PANTHER" id="PTHR42836:SF1">
    <property type="entry name" value="7-CARBOXY-7-DEAZAGUANINE SYNTHASE"/>
    <property type="match status" value="1"/>
</dbReference>
<dbReference type="GO" id="GO:0016840">
    <property type="term" value="F:carbon-nitrogen lyase activity"/>
    <property type="evidence" value="ECO:0007669"/>
    <property type="project" value="UniProtKB-UniRule"/>
</dbReference>
<dbReference type="SUPFAM" id="SSF102114">
    <property type="entry name" value="Radical SAM enzymes"/>
    <property type="match status" value="1"/>
</dbReference>
<sequence length="246" mass="28241">MKLVEVFHSIQGEGKYAGKNAIFFRFGGCTLRCKGFGAELKSPKTGEILVGCDTIRAVYESHFQHKEISSKNELLSKIDELNLNFKPIIIITGGEPLIHHKNIIFYEFICEILGRGYDVHFESNGTILVDFDNFPIYKNCVFAISPKLSNSGEKIEKRLNFKALNLIKQNAKESFYKFVIDANNFLKNEIDEILKAVKMEVFCMPLGKNQEQLQKNAKFVFEFCVKNGYNYSDRLHIRIFNDKDGI</sequence>
<dbReference type="RefSeq" id="WP_154569976.1">
    <property type="nucleotide sequence ID" value="NZ_VWSJ01000001.1"/>
</dbReference>
<dbReference type="EC" id="4.3.99.3" evidence="8"/>
<dbReference type="GO" id="GO:0008616">
    <property type="term" value="P:tRNA queuosine(34) biosynthetic process"/>
    <property type="evidence" value="ECO:0007669"/>
    <property type="project" value="UniProtKB-UniRule"/>
</dbReference>
<dbReference type="Gene3D" id="3.20.20.70">
    <property type="entry name" value="Aldolase class I"/>
    <property type="match status" value="1"/>
</dbReference>
<dbReference type="GO" id="GO:0051539">
    <property type="term" value="F:4 iron, 4 sulfur cluster binding"/>
    <property type="evidence" value="ECO:0007669"/>
    <property type="project" value="UniProtKB-UniRule"/>
</dbReference>
<feature type="domain" description="Radical SAM core" evidence="9">
    <location>
        <begin position="16"/>
        <end position="246"/>
    </location>
</feature>
<evidence type="ECO:0000313" key="11">
    <source>
        <dbReference type="Proteomes" id="UP000476338"/>
    </source>
</evidence>
<feature type="binding site" evidence="8">
    <location>
        <position position="54"/>
    </location>
    <ligand>
        <name>Mg(2+)</name>
        <dbReference type="ChEBI" id="CHEBI:18420"/>
    </ligand>
</feature>
<gene>
    <name evidence="8" type="primary">queE</name>
    <name evidence="10" type="ORF">F1B92_00570</name>
</gene>
<evidence type="ECO:0000259" key="9">
    <source>
        <dbReference type="PROSITE" id="PS51918"/>
    </source>
</evidence>
<evidence type="ECO:0000256" key="4">
    <source>
        <dbReference type="ARBA" id="ARBA00022842"/>
    </source>
</evidence>
<comment type="similarity">
    <text evidence="8">Belongs to the radical SAM superfamily. 7-carboxy-7-deazaguanine synthase family.</text>
</comment>
<comment type="pathway">
    <text evidence="8">Purine metabolism; 7-cyano-7-deazaguanine biosynthesis.</text>
</comment>
<feature type="binding site" evidence="8">
    <location>
        <position position="33"/>
    </location>
    <ligand>
        <name>[4Fe-4S] cluster</name>
        <dbReference type="ChEBI" id="CHEBI:49883"/>
        <note>4Fe-4S-S-AdoMet</note>
    </ligand>
</feature>
<reference evidence="10 11" key="1">
    <citation type="submission" date="2019-09" db="EMBL/GenBank/DDBJ databases">
        <authorList>
            <person name="Silva M."/>
            <person name="Pereira G."/>
            <person name="Lopes-Da-Costa L."/>
            <person name="Silva E."/>
        </authorList>
    </citation>
    <scope>NUCLEOTIDE SEQUENCE [LARGE SCALE GENOMIC DNA]</scope>
    <source>
        <strain evidence="10 11">FMV-PI01</strain>
    </source>
</reference>
<dbReference type="GO" id="GO:1904047">
    <property type="term" value="F:S-adenosyl-L-methionine binding"/>
    <property type="evidence" value="ECO:0007669"/>
    <property type="project" value="UniProtKB-UniRule"/>
</dbReference>
<proteinExistence type="inferred from homology"/>
<dbReference type="AlphaFoldDB" id="A0A6L5WI63"/>
<evidence type="ECO:0000256" key="2">
    <source>
        <dbReference type="ARBA" id="ARBA00022691"/>
    </source>
</evidence>
<evidence type="ECO:0000256" key="6">
    <source>
        <dbReference type="ARBA" id="ARBA00023014"/>
    </source>
</evidence>